<sequence>MAAAAGVVAGMRCSGVRFGAVVAVVTVVVVGLAAGVRAQMCPSGELLQTYVVSDWGTASTPVANCNAVYLTTIRDQSQVDGVNPTWPPSGWQDPSYNDAAWGAGVAPFADASSINNFCQTEFQSAIPGGPSNIGVSKTNWEEDPVGGGSPVQSFIAVRFKFYLAPSLFFRVENFKVSFIVETEVLQLYVNGESQSFTFPGRGGSCSDRVAPIEFTLSSSDLVPEDNVLAILAEQRRQGSTRTSYLNFQTAVEVCALSTPSDFACMITNPAAQACMVPCTMGSAGYTGAGNQCELSTCNLDGLVADPVGNCNCEVASQTVCPAVSPMTVANTCYLKETRDVVRLNSCSAISGGAGETCRAPA</sequence>
<evidence type="ECO:0000313" key="1">
    <source>
        <dbReference type="EMBL" id="KAA8491957.1"/>
    </source>
</evidence>
<accession>A0A5J4YNH8</accession>
<dbReference type="Proteomes" id="UP000324585">
    <property type="component" value="Unassembled WGS sequence"/>
</dbReference>
<organism evidence="1 2">
    <name type="scientific">Porphyridium purpureum</name>
    <name type="common">Red alga</name>
    <name type="synonym">Porphyridium cruentum</name>
    <dbReference type="NCBI Taxonomy" id="35688"/>
    <lineage>
        <taxon>Eukaryota</taxon>
        <taxon>Rhodophyta</taxon>
        <taxon>Bangiophyceae</taxon>
        <taxon>Porphyridiales</taxon>
        <taxon>Porphyridiaceae</taxon>
        <taxon>Porphyridium</taxon>
    </lineage>
</organism>
<gene>
    <name evidence="1" type="ORF">FVE85_8439</name>
</gene>
<name>A0A5J4YNH8_PORPP</name>
<dbReference type="AlphaFoldDB" id="A0A5J4YNH8"/>
<comment type="caution">
    <text evidence="1">The sequence shown here is derived from an EMBL/GenBank/DDBJ whole genome shotgun (WGS) entry which is preliminary data.</text>
</comment>
<evidence type="ECO:0000313" key="2">
    <source>
        <dbReference type="Proteomes" id="UP000324585"/>
    </source>
</evidence>
<keyword evidence="2" id="KW-1185">Reference proteome</keyword>
<proteinExistence type="predicted"/>
<protein>
    <submittedName>
        <fullName evidence="1">Uncharacterized protein</fullName>
    </submittedName>
</protein>
<dbReference type="EMBL" id="VRMN01000011">
    <property type="protein sequence ID" value="KAA8491957.1"/>
    <property type="molecule type" value="Genomic_DNA"/>
</dbReference>
<reference evidence="2" key="1">
    <citation type="journal article" date="2019" name="Nat. Commun.">
        <title>Expansion of phycobilisome linker gene families in mesophilic red algae.</title>
        <authorList>
            <person name="Lee J."/>
            <person name="Kim D."/>
            <person name="Bhattacharya D."/>
            <person name="Yoon H.S."/>
        </authorList>
    </citation>
    <scope>NUCLEOTIDE SEQUENCE [LARGE SCALE GENOMIC DNA]</scope>
    <source>
        <strain evidence="2">CCMP 1328</strain>
    </source>
</reference>